<feature type="compositionally biased region" description="Low complexity" evidence="1">
    <location>
        <begin position="207"/>
        <end position="222"/>
    </location>
</feature>
<dbReference type="HOGENOM" id="CLU_927598_0_0_1"/>
<evidence type="ECO:0000256" key="2">
    <source>
        <dbReference type="SAM" id="Phobius"/>
    </source>
</evidence>
<keyword evidence="5" id="KW-1185">Reference proteome</keyword>
<keyword evidence="2" id="KW-0812">Transmembrane</keyword>
<feature type="transmembrane region" description="Helical" evidence="2">
    <location>
        <begin position="235"/>
        <end position="259"/>
    </location>
</feature>
<dbReference type="AlphaFoldDB" id="A0A0D2E631"/>
<dbReference type="EMBL" id="KN846969">
    <property type="protein sequence ID" value="KIW85491.1"/>
    <property type="molecule type" value="Genomic_DNA"/>
</dbReference>
<evidence type="ECO:0000313" key="4">
    <source>
        <dbReference type="EMBL" id="KIW85491.1"/>
    </source>
</evidence>
<evidence type="ECO:0000313" key="5">
    <source>
        <dbReference type="Proteomes" id="UP000053029"/>
    </source>
</evidence>
<accession>A0A0D2E631</accession>
<sequence length="285" mass="29834">MFFAVVALFFHVLGLVYALDYPGAIETGVVGLDPRGWSPVPTPAPYYNVYRRRLQKRDLTDTCALVNDAPLTCSSGEYCAYNADLGYMGCCSVDAQGNFVSDCYYTTSCVDVAQSSSICGVTSGCLGLQTGVCGRNTLYPECLTIVLYYGAVNSYTTYRCGPSAAFVTASAAPSDTTTSVTTTTTTTPTTTPSPPPTTTPPSPVTTPPTTSSAPFSSTTTTPIETEKSSSNHTGAIVGGAVGGVGGLLIIAGIIGFIIYRIRVKRREAEFADDTPEIPGTAHVPK</sequence>
<proteinExistence type="predicted"/>
<feature type="chain" id="PRO_5002256430" description="Mid2 domain-containing protein" evidence="3">
    <location>
        <begin position="19"/>
        <end position="285"/>
    </location>
</feature>
<keyword evidence="2" id="KW-0472">Membrane</keyword>
<feature type="compositionally biased region" description="Pro residues" evidence="1">
    <location>
        <begin position="191"/>
        <end position="206"/>
    </location>
</feature>
<dbReference type="STRING" id="1442368.A0A0D2E631"/>
<dbReference type="VEuPathDB" id="FungiDB:Z517_00882"/>
<dbReference type="RefSeq" id="XP_013289299.1">
    <property type="nucleotide sequence ID" value="XM_013433845.1"/>
</dbReference>
<feature type="compositionally biased region" description="Low complexity" evidence="1">
    <location>
        <begin position="175"/>
        <end position="190"/>
    </location>
</feature>
<feature type="signal peptide" evidence="3">
    <location>
        <begin position="1"/>
        <end position="18"/>
    </location>
</feature>
<organism evidence="4 5">
    <name type="scientific">Fonsecaea pedrosoi CBS 271.37</name>
    <dbReference type="NCBI Taxonomy" id="1442368"/>
    <lineage>
        <taxon>Eukaryota</taxon>
        <taxon>Fungi</taxon>
        <taxon>Dikarya</taxon>
        <taxon>Ascomycota</taxon>
        <taxon>Pezizomycotina</taxon>
        <taxon>Eurotiomycetes</taxon>
        <taxon>Chaetothyriomycetidae</taxon>
        <taxon>Chaetothyriales</taxon>
        <taxon>Herpotrichiellaceae</taxon>
        <taxon>Fonsecaea</taxon>
    </lineage>
</organism>
<dbReference type="Proteomes" id="UP000053029">
    <property type="component" value="Unassembled WGS sequence"/>
</dbReference>
<keyword evidence="2" id="KW-1133">Transmembrane helix</keyword>
<keyword evidence="3" id="KW-0732">Signal</keyword>
<dbReference type="GeneID" id="25300372"/>
<reference evidence="4 5" key="1">
    <citation type="submission" date="2015-01" db="EMBL/GenBank/DDBJ databases">
        <title>The Genome Sequence of Fonsecaea pedrosoi CBS 271.37.</title>
        <authorList>
            <consortium name="The Broad Institute Genomics Platform"/>
            <person name="Cuomo C."/>
            <person name="de Hoog S."/>
            <person name="Gorbushina A."/>
            <person name="Stielow B."/>
            <person name="Teixiera M."/>
            <person name="Abouelleil A."/>
            <person name="Chapman S.B."/>
            <person name="Priest M."/>
            <person name="Young S.K."/>
            <person name="Wortman J."/>
            <person name="Nusbaum C."/>
            <person name="Birren B."/>
        </authorList>
    </citation>
    <scope>NUCLEOTIDE SEQUENCE [LARGE SCALE GENOMIC DNA]</scope>
    <source>
        <strain evidence="4 5">CBS 271.37</strain>
    </source>
</reference>
<evidence type="ECO:0000256" key="1">
    <source>
        <dbReference type="SAM" id="MobiDB-lite"/>
    </source>
</evidence>
<evidence type="ECO:0000256" key="3">
    <source>
        <dbReference type="SAM" id="SignalP"/>
    </source>
</evidence>
<protein>
    <recommendedName>
        <fullName evidence="6">Mid2 domain-containing protein</fullName>
    </recommendedName>
</protein>
<gene>
    <name evidence="4" type="ORF">Z517_00882</name>
</gene>
<evidence type="ECO:0008006" key="6">
    <source>
        <dbReference type="Google" id="ProtNLM"/>
    </source>
</evidence>
<feature type="region of interest" description="Disordered" evidence="1">
    <location>
        <begin position="175"/>
        <end position="234"/>
    </location>
</feature>
<dbReference type="OrthoDB" id="4156556at2759"/>
<name>A0A0D2E631_9EURO</name>